<proteinExistence type="inferred from homology"/>
<keyword evidence="5" id="KW-0653">Protein transport</keyword>
<keyword evidence="4" id="KW-0677">Repeat</keyword>
<dbReference type="SMART" id="SM01354">
    <property type="entry name" value="BLVR"/>
    <property type="match status" value="1"/>
</dbReference>
<evidence type="ECO:0000256" key="6">
    <source>
        <dbReference type="ARBA" id="ARBA00023136"/>
    </source>
</evidence>
<keyword evidence="3" id="KW-0813">Transport</keyword>
<protein>
    <submittedName>
        <fullName evidence="11">BLVR domain-containing protein</fullName>
    </submittedName>
</protein>
<evidence type="ECO:0000256" key="5">
    <source>
        <dbReference type="ARBA" id="ARBA00022927"/>
    </source>
</evidence>
<evidence type="ECO:0000313" key="10">
    <source>
        <dbReference type="Proteomes" id="UP000275846"/>
    </source>
</evidence>
<dbReference type="AlphaFoldDB" id="A0A183SS32"/>
<dbReference type="Proteomes" id="UP000275846">
    <property type="component" value="Unassembled WGS sequence"/>
</dbReference>
<keyword evidence="10" id="KW-1185">Reference proteome</keyword>
<gene>
    <name evidence="9" type="ORF">SSLN_LOCUS7030</name>
</gene>
<evidence type="ECO:0000256" key="1">
    <source>
        <dbReference type="ARBA" id="ARBA00004308"/>
    </source>
</evidence>
<dbReference type="PANTHER" id="PTHR22781:SF12">
    <property type="entry name" value="AP-3 COMPLEX SUBUNIT DELTA-1"/>
    <property type="match status" value="1"/>
</dbReference>
<evidence type="ECO:0000259" key="8">
    <source>
        <dbReference type="SMART" id="SM01354"/>
    </source>
</evidence>
<dbReference type="OrthoDB" id="10264595at2759"/>
<keyword evidence="6" id="KW-0472">Membrane</keyword>
<organism evidence="11">
    <name type="scientific">Schistocephalus solidus</name>
    <name type="common">Tapeworm</name>
    <dbReference type="NCBI Taxonomy" id="70667"/>
    <lineage>
        <taxon>Eukaryota</taxon>
        <taxon>Metazoa</taxon>
        <taxon>Spiralia</taxon>
        <taxon>Lophotrochozoa</taxon>
        <taxon>Platyhelminthes</taxon>
        <taxon>Cestoda</taxon>
        <taxon>Eucestoda</taxon>
        <taxon>Diphyllobothriidea</taxon>
        <taxon>Diphyllobothriidae</taxon>
        <taxon>Schistocephalus</taxon>
    </lineage>
</organism>
<dbReference type="GO" id="GO:0010008">
    <property type="term" value="C:endosome membrane"/>
    <property type="evidence" value="ECO:0007669"/>
    <property type="project" value="TreeGrafter"/>
</dbReference>
<comment type="subcellular location">
    <subcellularLocation>
        <location evidence="1">Endomembrane system</location>
    </subcellularLocation>
</comment>
<accession>A0A183SS32</accession>
<feature type="compositionally biased region" description="Low complexity" evidence="7">
    <location>
        <begin position="345"/>
        <end position="364"/>
    </location>
</feature>
<evidence type="ECO:0000256" key="7">
    <source>
        <dbReference type="SAM" id="MobiDB-lite"/>
    </source>
</evidence>
<name>A0A183SS32_SCHSO</name>
<dbReference type="InterPro" id="IPR017105">
    <property type="entry name" value="AP3_complex_dsu"/>
</dbReference>
<dbReference type="Pfam" id="PF06375">
    <property type="entry name" value="AP3D1"/>
    <property type="match status" value="1"/>
</dbReference>
<feature type="region of interest" description="Disordered" evidence="7">
    <location>
        <begin position="333"/>
        <end position="369"/>
    </location>
</feature>
<dbReference type="PANTHER" id="PTHR22781">
    <property type="entry name" value="DELTA ADAPTIN-RELATED"/>
    <property type="match status" value="1"/>
</dbReference>
<feature type="compositionally biased region" description="Low complexity" evidence="7">
    <location>
        <begin position="271"/>
        <end position="282"/>
    </location>
</feature>
<dbReference type="GO" id="GO:0030123">
    <property type="term" value="C:AP-3 adaptor complex"/>
    <property type="evidence" value="ECO:0007669"/>
    <property type="project" value="InterPro"/>
</dbReference>
<evidence type="ECO:0000256" key="2">
    <source>
        <dbReference type="ARBA" id="ARBA00006613"/>
    </source>
</evidence>
<feature type="domain" description="AP-3 complex subunit delta" evidence="8">
    <location>
        <begin position="317"/>
        <end position="457"/>
    </location>
</feature>
<dbReference type="STRING" id="70667.A0A183SS32"/>
<evidence type="ECO:0000256" key="4">
    <source>
        <dbReference type="ARBA" id="ARBA00022737"/>
    </source>
</evidence>
<feature type="region of interest" description="Disordered" evidence="7">
    <location>
        <begin position="382"/>
        <end position="420"/>
    </location>
</feature>
<dbReference type="EMBL" id="UYSU01033956">
    <property type="protein sequence ID" value="VDL93415.1"/>
    <property type="molecule type" value="Genomic_DNA"/>
</dbReference>
<dbReference type="WBParaSite" id="SSLN_0000725301-mRNA-1">
    <property type="protein sequence ID" value="SSLN_0000725301-mRNA-1"/>
    <property type="gene ID" value="SSLN_0000725301"/>
</dbReference>
<feature type="region of interest" description="Disordered" evidence="7">
    <location>
        <begin position="254"/>
        <end position="307"/>
    </location>
</feature>
<comment type="similarity">
    <text evidence="2">Belongs to the adaptor complexes large subunit family.</text>
</comment>
<sequence>MLDDASLSNLRGHIQSVLVLNVLKLYCKVTAKWFAEAIGVDDFHGEEPFNLNNSAVETVDVPDLLDRFLDLTNGLLEKMTLFVHSADLEVQERAVSIHQLLRLVAKRLSKLRVQVCAPAEKPVLDIVDITTAAPAFDLLSLGEEGTQPPAGGKNTMKDAPESVILLNQKCISGLRFLFLEMDQLLDIFYDIKPSGVYLPLAGALPSSDLVRNTLSALQALVAELCLLFAGELNPVAAKAQRKVPVPEGLDLDAWINEPPPLPQPLTPAGNPSSSLKSSPSSKSKTRTKGDVSLPAKNTGNAIFGGLLEPESRPKVQLSEVDLERLRKERLQMQEANPHYLKSKDSSGQSLSSTADPAPSPSSVPRLISSDRLAMELQKEFRRLETKKTKNSGQRNKGGLQRVSKSAADLGDEDADLSSTPQVSTVLDLPEGVTLHELDSPEELDPNDPHRLLDIKLDIPLEPELHSGGKVACSRKLQVDVVFGESPGILRTHGTVASNLSLRLTHVFGSESSALCDT</sequence>
<reference evidence="11" key="1">
    <citation type="submission" date="2016-06" db="UniProtKB">
        <authorList>
            <consortium name="WormBaseParasite"/>
        </authorList>
    </citation>
    <scope>IDENTIFICATION</scope>
</reference>
<evidence type="ECO:0000256" key="3">
    <source>
        <dbReference type="ARBA" id="ARBA00022448"/>
    </source>
</evidence>
<dbReference type="GO" id="GO:0006896">
    <property type="term" value="P:Golgi to vacuole transport"/>
    <property type="evidence" value="ECO:0007669"/>
    <property type="project" value="TreeGrafter"/>
</dbReference>
<reference evidence="9 10" key="2">
    <citation type="submission" date="2018-11" db="EMBL/GenBank/DDBJ databases">
        <authorList>
            <consortium name="Pathogen Informatics"/>
        </authorList>
    </citation>
    <scope>NUCLEOTIDE SEQUENCE [LARGE SCALE GENOMIC DNA]</scope>
    <source>
        <strain evidence="9 10">NST_G2</strain>
    </source>
</reference>
<dbReference type="GO" id="GO:0006623">
    <property type="term" value="P:protein targeting to vacuole"/>
    <property type="evidence" value="ECO:0007669"/>
    <property type="project" value="TreeGrafter"/>
</dbReference>
<evidence type="ECO:0000313" key="9">
    <source>
        <dbReference type="EMBL" id="VDL93415.1"/>
    </source>
</evidence>
<evidence type="ECO:0000313" key="11">
    <source>
        <dbReference type="WBParaSite" id="SSLN_0000725301-mRNA-1"/>
    </source>
</evidence>
<dbReference type="InterPro" id="IPR010474">
    <property type="entry name" value="AP3D_dom_metazoa"/>
</dbReference>